<dbReference type="InterPro" id="IPR036661">
    <property type="entry name" value="Luciferase-like_sf"/>
</dbReference>
<feature type="domain" description="Luciferase-like" evidence="3">
    <location>
        <begin position="13"/>
        <end position="230"/>
    </location>
</feature>
<dbReference type="InterPro" id="IPR050564">
    <property type="entry name" value="F420-G6PD/mer"/>
</dbReference>
<dbReference type="AlphaFoldDB" id="A0A939LSF5"/>
<reference evidence="5" key="1">
    <citation type="submission" date="2021-03" db="EMBL/GenBank/DDBJ databases">
        <title>Actinotalea soli sp. nov., isolated from soil.</title>
        <authorList>
            <person name="Ping W."/>
            <person name="Zhang J."/>
        </authorList>
    </citation>
    <scope>NUCLEOTIDE SEQUENCE</scope>
    <source>
        <strain evidence="5">BY-33</strain>
    </source>
</reference>
<evidence type="ECO:0000313" key="6">
    <source>
        <dbReference type="Proteomes" id="UP000664209"/>
    </source>
</evidence>
<dbReference type="Gene3D" id="3.20.20.30">
    <property type="entry name" value="Luciferase-like domain"/>
    <property type="match status" value="1"/>
</dbReference>
<protein>
    <submittedName>
        <fullName evidence="5">LLM class flavin-dependent oxidoreductase</fullName>
    </submittedName>
</protein>
<keyword evidence="1" id="KW-0560">Oxidoreductase</keyword>
<name>A0A939LSF5_9CELL</name>
<feature type="compositionally biased region" description="Low complexity" evidence="2">
    <location>
        <begin position="326"/>
        <end position="336"/>
    </location>
</feature>
<evidence type="ECO:0000259" key="4">
    <source>
        <dbReference type="Pfam" id="PF01814"/>
    </source>
</evidence>
<evidence type="ECO:0000259" key="3">
    <source>
        <dbReference type="Pfam" id="PF00296"/>
    </source>
</evidence>
<dbReference type="CDD" id="cd01097">
    <property type="entry name" value="Tetrahydromethanopterin_reductase"/>
    <property type="match status" value="1"/>
</dbReference>
<dbReference type="SUPFAM" id="SSF51679">
    <property type="entry name" value="Bacterial luciferase-like"/>
    <property type="match status" value="1"/>
</dbReference>
<proteinExistence type="predicted"/>
<feature type="domain" description="Hemerythrin-like" evidence="4">
    <location>
        <begin position="387"/>
        <end position="530"/>
    </location>
</feature>
<keyword evidence="6" id="KW-1185">Reference proteome</keyword>
<dbReference type="EMBL" id="JAGEMK010000003">
    <property type="protein sequence ID" value="MBO1751845.1"/>
    <property type="molecule type" value="Genomic_DNA"/>
</dbReference>
<dbReference type="InterPro" id="IPR011251">
    <property type="entry name" value="Luciferase-like_dom"/>
</dbReference>
<dbReference type="GO" id="GO:0016705">
    <property type="term" value="F:oxidoreductase activity, acting on paired donors, with incorporation or reduction of molecular oxygen"/>
    <property type="evidence" value="ECO:0007669"/>
    <property type="project" value="InterPro"/>
</dbReference>
<dbReference type="PANTHER" id="PTHR43244">
    <property type="match status" value="1"/>
</dbReference>
<dbReference type="Pfam" id="PF00296">
    <property type="entry name" value="Bac_luciferase"/>
    <property type="match status" value="1"/>
</dbReference>
<dbReference type="RefSeq" id="WP_208055502.1">
    <property type="nucleotide sequence ID" value="NZ_JAGEMK010000003.1"/>
</dbReference>
<sequence length="546" mass="58855">MADYGHDLRFGAFLTPSNAEPARVVDLAVHAEQVGLDLVTFQDHPYQPGFHDTWTLLSYVGARTGTVHLAPNVINLPLRPPAVLARSAASLDLLTGGRLDLGLGAGAFWDAIVAMGGSRLTGGQGVRALAEAIEIIRGIWAEGERSPLRVHGEHHRVDGAKRGPAPAHDIPIWLGAYKPRMLALTGRLADGWLPSLGYLELADLPAANARIDEAAAAAERDPAAVRRLINISGRFQGSRGGPFQGPPAQWVAELVDLVLEHGMSTFILGGDDPRALEVLAQEVAPAVREQVGTERERRQSGGPVATDADLEPSEARSGRREETADGGSVQVAAGAGSAVRESALGVTVTAAPARLREESLLDEETRPQAAPPEAVTYTEEGRAAGRHLVEVHDMLRAELTQVRDVVDQVRAGSLDAGRARSAINAMTMRQNQWTLGAYCASYCRVVTQHHSLEDAQIFPHLRSAEPTLEPVIARLEAEHHVIHEVLENLDRSLVAVIRQEAQDLEELQDAVDALTDTLHSHFAYEEAQLVEPLARLGFYPGQLGRR</sequence>
<dbReference type="Pfam" id="PF01814">
    <property type="entry name" value="Hemerythrin"/>
    <property type="match status" value="1"/>
</dbReference>
<comment type="caution">
    <text evidence="5">The sequence shown here is derived from an EMBL/GenBank/DDBJ whole genome shotgun (WGS) entry which is preliminary data.</text>
</comment>
<accession>A0A939LSF5</accession>
<gene>
    <name evidence="5" type="ORF">J4G33_08530</name>
</gene>
<evidence type="ECO:0000256" key="2">
    <source>
        <dbReference type="SAM" id="MobiDB-lite"/>
    </source>
</evidence>
<dbReference type="CDD" id="cd12108">
    <property type="entry name" value="Hr-like"/>
    <property type="match status" value="1"/>
</dbReference>
<feature type="compositionally biased region" description="Basic and acidic residues" evidence="2">
    <location>
        <begin position="313"/>
        <end position="323"/>
    </location>
</feature>
<evidence type="ECO:0000313" key="5">
    <source>
        <dbReference type="EMBL" id="MBO1751845.1"/>
    </source>
</evidence>
<dbReference type="Gene3D" id="1.20.120.520">
    <property type="entry name" value="nmb1532 protein domain like"/>
    <property type="match status" value="1"/>
</dbReference>
<dbReference type="Proteomes" id="UP000664209">
    <property type="component" value="Unassembled WGS sequence"/>
</dbReference>
<feature type="region of interest" description="Disordered" evidence="2">
    <location>
        <begin position="287"/>
        <end position="336"/>
    </location>
</feature>
<dbReference type="InterPro" id="IPR012312">
    <property type="entry name" value="Hemerythrin-like"/>
</dbReference>
<dbReference type="PANTHER" id="PTHR43244:SF1">
    <property type="entry name" value="5,10-METHYLENETETRAHYDROMETHANOPTERIN REDUCTASE"/>
    <property type="match status" value="1"/>
</dbReference>
<organism evidence="5 6">
    <name type="scientific">Actinotalea soli</name>
    <dbReference type="NCBI Taxonomy" id="2819234"/>
    <lineage>
        <taxon>Bacteria</taxon>
        <taxon>Bacillati</taxon>
        <taxon>Actinomycetota</taxon>
        <taxon>Actinomycetes</taxon>
        <taxon>Micrococcales</taxon>
        <taxon>Cellulomonadaceae</taxon>
        <taxon>Actinotalea</taxon>
    </lineage>
</organism>
<evidence type="ECO:0000256" key="1">
    <source>
        <dbReference type="ARBA" id="ARBA00023002"/>
    </source>
</evidence>